<dbReference type="SUPFAM" id="SSF53335">
    <property type="entry name" value="S-adenosyl-L-methionine-dependent methyltransferases"/>
    <property type="match status" value="2"/>
</dbReference>
<sequence length="778" mass="89253">MALVQYWTRAFCAKGMNIICLGTLRFWLPPCDQNKWPNHIEIWISTVTKVESRIHDKIYNTGFIEPLKITKCLKIDSAMNLETHHMSVFTQRLNPLKTQVEWMVNEDTYDYHQEVANAGFGDMLHDKERNQKYFVVIKKMVASMRAEGQEVHVLDIGTGTGILAMMAWHAGADTVTACEAFIPMANCAEKILKANNFGDRIKLIKKRSTDIRIGEDMERKANLLVTEVLDTELIGEGALAIYNHAHANLLTEDALCIPCKATCYAQVVQSSLATQWNSLKLLVNLDGDILLKPTSEVLNCSGEPSVHDIQMSQLPLDQIKPLTQPIEIFQFDFNCKEPTDVQRFRNIPVKAFIPGSTDLVFFWWDIKMDFKEEIVLSCAPFWAHPNFKELKAKASPKLPLTNVVPWRDHWMQAIYYIPRPLKLTESDDEFILNCNHDEFSWWFNVLPKVSNNFEKQNKRHACICRFHTTYSRSRIGQINQAPRNKRYLRFLENNIHKDSNVLVLGHGCILGLACSSLGASKVWCHEPYKFSRHFMDSLVQCNKLNNVNLVESLKDIKSEDLSSLTHIIAEPYFLTSILPWDNFYFGYLLTKILEKLNRLVQISPFAASIYAVPVEFLDLHKIKAPVRECEGFDLSLFDKMVEVSMSISQVKVEAHPLWEYPCRALADPVEILKVEFRRFDIDKHHQGEIIVKESGLCNGVCLWVDWFLDKSGNSKSVVSSGPLASIIPGEFIKWDMFTRQGVHFIHNNEAIKGSILEWSVAFKSKSAELDFNFDIKHK</sequence>
<proteinExistence type="predicted"/>
<keyword evidence="3 7" id="KW-0808">Transferase</keyword>
<dbReference type="GO" id="GO:0032259">
    <property type="term" value="P:methylation"/>
    <property type="evidence" value="ECO:0007669"/>
    <property type="project" value="UniProtKB-KW"/>
</dbReference>
<dbReference type="EnsemblMetazoa" id="GPPI024194-RA">
    <property type="protein sequence ID" value="GPPI024194-PA"/>
    <property type="gene ID" value="GPPI024194"/>
</dbReference>
<dbReference type="FunFam" id="2.70.160.11:FF:000014">
    <property type="entry name" value="Protein arginine N-methyltransferase 7"/>
    <property type="match status" value="1"/>
</dbReference>
<dbReference type="Proteomes" id="UP000092460">
    <property type="component" value="Unassembled WGS sequence"/>
</dbReference>
<dbReference type="Pfam" id="PF22528">
    <property type="entry name" value="PRMT_C"/>
    <property type="match status" value="2"/>
</dbReference>
<dbReference type="PROSITE" id="PS51678">
    <property type="entry name" value="SAM_MT_PRMT"/>
    <property type="match status" value="2"/>
</dbReference>
<dbReference type="FunFam" id="3.40.50.150:FF:000071">
    <property type="entry name" value="Protein arginine N-methyltransferase 7"/>
    <property type="match status" value="1"/>
</dbReference>
<organism evidence="9 10">
    <name type="scientific">Glossina palpalis gambiensis</name>
    <dbReference type="NCBI Taxonomy" id="67801"/>
    <lineage>
        <taxon>Eukaryota</taxon>
        <taxon>Metazoa</taxon>
        <taxon>Ecdysozoa</taxon>
        <taxon>Arthropoda</taxon>
        <taxon>Hexapoda</taxon>
        <taxon>Insecta</taxon>
        <taxon>Pterygota</taxon>
        <taxon>Neoptera</taxon>
        <taxon>Endopterygota</taxon>
        <taxon>Diptera</taxon>
        <taxon>Brachycera</taxon>
        <taxon>Muscomorpha</taxon>
        <taxon>Hippoboscoidea</taxon>
        <taxon>Glossinidae</taxon>
        <taxon>Glossina</taxon>
    </lineage>
</organism>
<keyword evidence="4 7" id="KW-0949">S-adenosyl-L-methionine</keyword>
<dbReference type="AlphaFoldDB" id="A0A1B0BAS7"/>
<feature type="domain" description="Protein arginine N-methyltransferase" evidence="8">
    <location>
        <begin position="606"/>
        <end position="764"/>
    </location>
</feature>
<dbReference type="CDD" id="cd02440">
    <property type="entry name" value="AdoMet_MTases"/>
    <property type="match status" value="1"/>
</dbReference>
<evidence type="ECO:0000313" key="9">
    <source>
        <dbReference type="EnsemblMetazoa" id="GPPI024194-PA"/>
    </source>
</evidence>
<keyword evidence="2 7" id="KW-0489">Methyltransferase</keyword>
<dbReference type="InterPro" id="IPR029063">
    <property type="entry name" value="SAM-dependent_MTases_sf"/>
</dbReference>
<dbReference type="InterPro" id="IPR025799">
    <property type="entry name" value="Arg_MeTrfase"/>
</dbReference>
<dbReference type="Pfam" id="PF06325">
    <property type="entry name" value="PrmA"/>
    <property type="match status" value="1"/>
</dbReference>
<dbReference type="EMBL" id="JXJN01011134">
    <property type="status" value="NOT_ANNOTATED_CDS"/>
    <property type="molecule type" value="Genomic_DNA"/>
</dbReference>
<evidence type="ECO:0000256" key="1">
    <source>
        <dbReference type="ARBA" id="ARBA00018773"/>
    </source>
</evidence>
<evidence type="ECO:0000256" key="2">
    <source>
        <dbReference type="ARBA" id="ARBA00022603"/>
    </source>
</evidence>
<dbReference type="GO" id="GO:0042054">
    <property type="term" value="F:histone methyltransferase activity"/>
    <property type="evidence" value="ECO:0007669"/>
    <property type="project" value="TreeGrafter"/>
</dbReference>
<keyword evidence="10" id="KW-1185">Reference proteome</keyword>
<dbReference type="Gene3D" id="3.40.50.150">
    <property type="entry name" value="Vaccinia Virus protein VP39"/>
    <property type="match status" value="2"/>
</dbReference>
<comment type="function">
    <text evidence="6">Essential arginine methyltransferase that can both catalyze the formation of omega-N monomethylarginine (MMA) and symmetrical dimethylarginine (sDMA). Specifically mediates the symmetrical dimethylation of arginine residues in the small nuclear ribonucleoproteins SmD1 and SmD3.</text>
</comment>
<keyword evidence="5" id="KW-0677">Repeat</keyword>
<evidence type="ECO:0000259" key="8">
    <source>
        <dbReference type="Pfam" id="PF22528"/>
    </source>
</evidence>
<dbReference type="InterPro" id="IPR055135">
    <property type="entry name" value="PRMT_dom"/>
</dbReference>
<evidence type="ECO:0000256" key="4">
    <source>
        <dbReference type="ARBA" id="ARBA00022691"/>
    </source>
</evidence>
<reference evidence="9" key="2">
    <citation type="submission" date="2020-05" db="UniProtKB">
        <authorList>
            <consortium name="EnsemblMetazoa"/>
        </authorList>
    </citation>
    <scope>IDENTIFICATION</scope>
    <source>
        <strain evidence="9">IAEA</strain>
    </source>
</reference>
<evidence type="ECO:0000256" key="3">
    <source>
        <dbReference type="ARBA" id="ARBA00022679"/>
    </source>
</evidence>
<name>A0A1B0BAS7_9MUSC</name>
<dbReference type="PANTHER" id="PTHR11006:SF4">
    <property type="entry name" value="PROTEIN ARGININE N-METHYLTRANSFERASE 7"/>
    <property type="match status" value="1"/>
</dbReference>
<reference evidence="10" key="1">
    <citation type="submission" date="2015-01" db="EMBL/GenBank/DDBJ databases">
        <authorList>
            <person name="Aksoy S."/>
            <person name="Warren W."/>
            <person name="Wilson R.K."/>
        </authorList>
    </citation>
    <scope>NUCLEOTIDE SEQUENCE [LARGE SCALE GENOMIC DNA]</scope>
    <source>
        <strain evidence="10">IAEA</strain>
    </source>
</reference>
<dbReference type="FunFam" id="3.40.50.150:FF:000070">
    <property type="entry name" value="Protein arginine N-methyltransferase 7"/>
    <property type="match status" value="1"/>
</dbReference>
<evidence type="ECO:0000256" key="5">
    <source>
        <dbReference type="ARBA" id="ARBA00022737"/>
    </source>
</evidence>
<evidence type="ECO:0000313" key="10">
    <source>
        <dbReference type="Proteomes" id="UP000092460"/>
    </source>
</evidence>
<accession>A0A1B0BAS7</accession>
<dbReference type="STRING" id="67801.A0A1B0BAS7"/>
<evidence type="ECO:0000256" key="7">
    <source>
        <dbReference type="PROSITE-ProRule" id="PRU01015"/>
    </source>
</evidence>
<dbReference type="PANTHER" id="PTHR11006">
    <property type="entry name" value="PROTEIN ARGININE N-METHYLTRANSFERASE"/>
    <property type="match status" value="1"/>
</dbReference>
<dbReference type="VEuPathDB" id="VectorBase:GPPI024194"/>
<evidence type="ECO:0000256" key="6">
    <source>
        <dbReference type="ARBA" id="ARBA00025081"/>
    </source>
</evidence>
<protein>
    <recommendedName>
        <fullName evidence="1">Protein arginine N-methyltransferase 7</fullName>
    </recommendedName>
</protein>
<feature type="domain" description="Protein arginine N-methyltransferase" evidence="8">
    <location>
        <begin position="315"/>
        <end position="427"/>
    </location>
</feature>
<dbReference type="GO" id="GO:0016274">
    <property type="term" value="F:protein-arginine N-methyltransferase activity"/>
    <property type="evidence" value="ECO:0007669"/>
    <property type="project" value="InterPro"/>
</dbReference>
<dbReference type="Gene3D" id="2.70.160.11">
    <property type="entry name" value="Hnrnp arginine n-methyltransferase1"/>
    <property type="match status" value="2"/>
</dbReference>